<keyword evidence="5 6" id="KW-1015">Disulfide bond</keyword>
<evidence type="ECO:0000313" key="8">
    <source>
        <dbReference type="Ensembl" id="ENSCMIP00000026895.1"/>
    </source>
</evidence>
<keyword evidence="9" id="KW-1185">Reference proteome</keyword>
<reference evidence="8" key="4">
    <citation type="submission" date="2025-08" db="UniProtKB">
        <authorList>
            <consortium name="Ensembl"/>
        </authorList>
    </citation>
    <scope>IDENTIFICATION</scope>
</reference>
<dbReference type="Proteomes" id="UP000314986">
    <property type="component" value="Unassembled WGS sequence"/>
</dbReference>
<keyword evidence="4" id="KW-0372">Hormone</keyword>
<dbReference type="PRINTS" id="PR00818">
    <property type="entry name" value="ISLETAMYLOID"/>
</dbReference>
<feature type="disulfide bond" evidence="6">
    <location>
        <begin position="70"/>
        <end position="75"/>
    </location>
</feature>
<dbReference type="PROSITE" id="PS00258">
    <property type="entry name" value="CALCITONIN"/>
    <property type="match status" value="1"/>
</dbReference>
<dbReference type="InterPro" id="IPR021117">
    <property type="entry name" value="Calcitonin-like"/>
</dbReference>
<evidence type="ECO:0000256" key="2">
    <source>
        <dbReference type="ARBA" id="ARBA00009222"/>
    </source>
</evidence>
<reference evidence="9" key="2">
    <citation type="journal article" date="2007" name="PLoS Biol.">
        <title>Survey sequencing and comparative analysis of the elephant shark (Callorhinchus milii) genome.</title>
        <authorList>
            <person name="Venkatesh B."/>
            <person name="Kirkness E.F."/>
            <person name="Loh Y.H."/>
            <person name="Halpern A.L."/>
            <person name="Lee A.P."/>
            <person name="Johnson J."/>
            <person name="Dandona N."/>
            <person name="Viswanathan L.D."/>
            <person name="Tay A."/>
            <person name="Venter J.C."/>
            <person name="Strausberg R.L."/>
            <person name="Brenner S."/>
        </authorList>
    </citation>
    <scope>NUCLEOTIDE SEQUENCE [LARGE SCALE GENOMIC DNA]</scope>
</reference>
<dbReference type="PANTHER" id="PTHR10505">
    <property type="entry name" value="CALCITONIN-RELATED"/>
    <property type="match status" value="1"/>
</dbReference>
<evidence type="ECO:0000256" key="3">
    <source>
        <dbReference type="ARBA" id="ARBA00022525"/>
    </source>
</evidence>
<dbReference type="GeneTree" id="ENSGT00510000048671"/>
<dbReference type="Ensembl" id="ENSCMIT00000027326.1">
    <property type="protein sequence ID" value="ENSCMIP00000026895.1"/>
    <property type="gene ID" value="ENSCMIG00000011735.1"/>
</dbReference>
<dbReference type="Pfam" id="PF00214">
    <property type="entry name" value="Calc_CGRP_IAPP"/>
    <property type="match status" value="1"/>
</dbReference>
<dbReference type="Gene3D" id="6.10.250.2190">
    <property type="match status" value="1"/>
</dbReference>
<name>A0A4W3J2E2_CALMI</name>
<dbReference type="SMART" id="SM00113">
    <property type="entry name" value="CALCITONIN"/>
    <property type="match status" value="1"/>
</dbReference>
<dbReference type="AlphaFoldDB" id="A0A4W3J2E2"/>
<dbReference type="InterPro" id="IPR000443">
    <property type="entry name" value="IAPP"/>
</dbReference>
<dbReference type="GO" id="GO:0005179">
    <property type="term" value="F:hormone activity"/>
    <property type="evidence" value="ECO:0007669"/>
    <property type="project" value="UniProtKB-KW"/>
</dbReference>
<comment type="similarity">
    <text evidence="2">Belongs to the calcitonin family.</text>
</comment>
<dbReference type="STRING" id="7868.ENSCMIP00000026895"/>
<accession>A0A4W3J2E2</accession>
<dbReference type="InterPro" id="IPR021116">
    <property type="entry name" value="Calcitonin/adrenomedullin"/>
</dbReference>
<reference evidence="9" key="1">
    <citation type="journal article" date="2006" name="Science">
        <title>Ancient noncoding elements conserved in the human genome.</title>
        <authorList>
            <person name="Venkatesh B."/>
            <person name="Kirkness E.F."/>
            <person name="Loh Y.H."/>
            <person name="Halpern A.L."/>
            <person name="Lee A.P."/>
            <person name="Johnson J."/>
            <person name="Dandona N."/>
            <person name="Viswanathan L.D."/>
            <person name="Tay A."/>
            <person name="Venter J.C."/>
            <person name="Strausberg R.L."/>
            <person name="Brenner S."/>
        </authorList>
    </citation>
    <scope>NUCLEOTIDE SEQUENCE [LARGE SCALE GENOMIC DNA]</scope>
</reference>
<dbReference type="PANTHER" id="PTHR10505:SF4">
    <property type="entry name" value="ISLET AMYLOID POLYPEPTIDE"/>
    <property type="match status" value="1"/>
</dbReference>
<proteinExistence type="inferred from homology"/>
<dbReference type="InParanoid" id="A0A4W3J2E2"/>
<feature type="domain" description="Calcitonin peptide-like" evidence="7">
    <location>
        <begin position="67"/>
        <end position="109"/>
    </location>
</feature>
<evidence type="ECO:0000256" key="1">
    <source>
        <dbReference type="ARBA" id="ARBA00004613"/>
    </source>
</evidence>
<evidence type="ECO:0000313" key="9">
    <source>
        <dbReference type="Proteomes" id="UP000314986"/>
    </source>
</evidence>
<evidence type="ECO:0000259" key="7">
    <source>
        <dbReference type="SMART" id="SM00113"/>
    </source>
</evidence>
<reference evidence="9" key="3">
    <citation type="journal article" date="2014" name="Nature">
        <title>Elephant shark genome provides unique insights into gnathostome evolution.</title>
        <authorList>
            <consortium name="International Elephant Shark Genome Sequencing Consortium"/>
            <person name="Venkatesh B."/>
            <person name="Lee A.P."/>
            <person name="Ravi V."/>
            <person name="Maurya A.K."/>
            <person name="Lian M.M."/>
            <person name="Swann J.B."/>
            <person name="Ohta Y."/>
            <person name="Flajnik M.F."/>
            <person name="Sutoh Y."/>
            <person name="Kasahara M."/>
            <person name="Hoon S."/>
            <person name="Gangu V."/>
            <person name="Roy S.W."/>
            <person name="Irimia M."/>
            <person name="Korzh V."/>
            <person name="Kondrychyn I."/>
            <person name="Lim Z.W."/>
            <person name="Tay B.H."/>
            <person name="Tohari S."/>
            <person name="Kong K.W."/>
            <person name="Ho S."/>
            <person name="Lorente-Galdos B."/>
            <person name="Quilez J."/>
            <person name="Marques-Bonet T."/>
            <person name="Raney B.J."/>
            <person name="Ingham P.W."/>
            <person name="Tay A."/>
            <person name="Hillier L.W."/>
            <person name="Minx P."/>
            <person name="Boehm T."/>
            <person name="Wilson R.K."/>
            <person name="Brenner S."/>
            <person name="Warren W.C."/>
        </authorList>
    </citation>
    <scope>NUCLEOTIDE SEQUENCE [LARGE SCALE GENOMIC DNA]</scope>
</reference>
<evidence type="ECO:0000256" key="6">
    <source>
        <dbReference type="PIRSR" id="PIRSR621116-50"/>
    </source>
</evidence>
<dbReference type="OMA" id="RMCNTAT"/>
<organism evidence="8 9">
    <name type="scientific">Callorhinchus milii</name>
    <name type="common">Ghost shark</name>
    <dbReference type="NCBI Taxonomy" id="7868"/>
    <lineage>
        <taxon>Eukaryota</taxon>
        <taxon>Metazoa</taxon>
        <taxon>Chordata</taxon>
        <taxon>Craniata</taxon>
        <taxon>Vertebrata</taxon>
        <taxon>Chondrichthyes</taxon>
        <taxon>Holocephali</taxon>
        <taxon>Chimaeriformes</taxon>
        <taxon>Callorhinchidae</taxon>
        <taxon>Callorhinchus</taxon>
    </lineage>
</organism>
<evidence type="ECO:0000256" key="5">
    <source>
        <dbReference type="ARBA" id="ARBA00023157"/>
    </source>
</evidence>
<sequence>MLISLFDFLSFFFNQIRSSELSKDQRTPSSVWKSWMIPVLRKRSLTRVTPAFPEEELFKEKSIHVNKRTCNTATCVTQRLADFLSRSDKNLGPFYIPTNVGSNTYGKRDSVGSYSRDPLNYLQL</sequence>
<evidence type="ECO:0000256" key="4">
    <source>
        <dbReference type="ARBA" id="ARBA00022702"/>
    </source>
</evidence>
<protein>
    <submittedName>
        <fullName evidence="8">Islet amyloid polypeptide</fullName>
    </submittedName>
</protein>
<dbReference type="InterPro" id="IPR018360">
    <property type="entry name" value="Calcitonin_CS"/>
</dbReference>
<dbReference type="InterPro" id="IPR001693">
    <property type="entry name" value="Calcitonin_peptide-like"/>
</dbReference>
<reference evidence="8" key="5">
    <citation type="submission" date="2025-09" db="UniProtKB">
        <authorList>
            <consortium name="Ensembl"/>
        </authorList>
    </citation>
    <scope>IDENTIFICATION</scope>
</reference>
<keyword evidence="3" id="KW-0964">Secreted</keyword>
<comment type="subcellular location">
    <subcellularLocation>
        <location evidence="1">Secreted</location>
    </subcellularLocation>
</comment>
<dbReference type="GO" id="GO:0005615">
    <property type="term" value="C:extracellular space"/>
    <property type="evidence" value="ECO:0007669"/>
    <property type="project" value="TreeGrafter"/>
</dbReference>